<dbReference type="SUPFAM" id="SSF48371">
    <property type="entry name" value="ARM repeat"/>
    <property type="match status" value="1"/>
</dbReference>
<comment type="caution">
    <text evidence="4">The sequence shown here is derived from an EMBL/GenBank/DDBJ whole genome shotgun (WGS) entry which is preliminary data.</text>
</comment>
<dbReference type="AlphaFoldDB" id="A0A2C5ZTN1"/>
<organism evidence="4 5">
    <name type="scientific">Ophiocordyceps australis</name>
    <dbReference type="NCBI Taxonomy" id="1399860"/>
    <lineage>
        <taxon>Eukaryota</taxon>
        <taxon>Fungi</taxon>
        <taxon>Dikarya</taxon>
        <taxon>Ascomycota</taxon>
        <taxon>Pezizomycotina</taxon>
        <taxon>Sordariomycetes</taxon>
        <taxon>Hypocreomycetidae</taxon>
        <taxon>Hypocreales</taxon>
        <taxon>Ophiocordycipitaceae</taxon>
        <taxon>Ophiocordyceps</taxon>
    </lineage>
</organism>
<keyword evidence="5" id="KW-1185">Reference proteome</keyword>
<dbReference type="InterPro" id="IPR056843">
    <property type="entry name" value="THADA-like_TPR"/>
</dbReference>
<dbReference type="OrthoDB" id="73997at2759"/>
<dbReference type="PANTHER" id="PTHR14387">
    <property type="entry name" value="THADA/DEATH RECEPTOR INTERACTING PROTEIN"/>
    <property type="match status" value="1"/>
</dbReference>
<feature type="domain" description="tRNA (32-2'-O)-methyltransferase regulator THADA-like TPR repeats region" evidence="3">
    <location>
        <begin position="240"/>
        <end position="534"/>
    </location>
</feature>
<dbReference type="Pfam" id="PF25150">
    <property type="entry name" value="TPR_Trm732"/>
    <property type="match status" value="1"/>
</dbReference>
<dbReference type="EMBL" id="NJEU01000046">
    <property type="protein sequence ID" value="PHH82701.1"/>
    <property type="molecule type" value="Genomic_DNA"/>
</dbReference>
<name>A0A2C5ZTN1_9HYPO</name>
<dbReference type="InterPro" id="IPR019442">
    <property type="entry name" value="THADA/TRM732_DUF2428"/>
</dbReference>
<evidence type="ECO:0000313" key="5">
    <source>
        <dbReference type="Proteomes" id="UP000224854"/>
    </source>
</evidence>
<protein>
    <submittedName>
        <fullName evidence="4">Uncharacterized protein</fullName>
    </submittedName>
</protein>
<feature type="domain" description="DUF2428" evidence="2">
    <location>
        <begin position="668"/>
        <end position="722"/>
    </location>
</feature>
<gene>
    <name evidence="4" type="ORF">CDD82_5151</name>
</gene>
<accession>A0A2C5ZTN1</accession>
<evidence type="ECO:0000259" key="2">
    <source>
        <dbReference type="Pfam" id="PF10350"/>
    </source>
</evidence>
<evidence type="ECO:0000259" key="3">
    <source>
        <dbReference type="Pfam" id="PF25150"/>
    </source>
</evidence>
<dbReference type="Proteomes" id="UP000224854">
    <property type="component" value="Unassembled WGS sequence"/>
</dbReference>
<reference evidence="4 5" key="1">
    <citation type="submission" date="2017-06" db="EMBL/GenBank/DDBJ databases">
        <title>Ant-infecting Ophiocordyceps genomes reveal a high diversity of potential behavioral manipulation genes and a possible major role for enterotoxins.</title>
        <authorList>
            <person name="De Bekker C."/>
            <person name="Evans H.C."/>
            <person name="Brachmann A."/>
            <person name="Hughes D.P."/>
        </authorList>
    </citation>
    <scope>NUCLEOTIDE SEQUENCE [LARGE SCALE GENOMIC DNA]</scope>
    <source>
        <strain evidence="4 5">1348a</strain>
    </source>
</reference>
<evidence type="ECO:0000256" key="1">
    <source>
        <dbReference type="ARBA" id="ARBA00010409"/>
    </source>
</evidence>
<dbReference type="InterPro" id="IPR016024">
    <property type="entry name" value="ARM-type_fold"/>
</dbReference>
<dbReference type="GO" id="GO:0030488">
    <property type="term" value="P:tRNA methylation"/>
    <property type="evidence" value="ECO:0007669"/>
    <property type="project" value="TreeGrafter"/>
</dbReference>
<sequence>MAFSTTPATGSDACPELEALLANPVQTVEWLEAQPPESQKHNAQLAFQRLLNEASQPKSASGQACIRLCGLVEQLSVANSPQLISWAFSAPVTLGIFNFYLEWNESDHHRSMKLVLDLVGQLLKRNPDEHGTSNIKANIADTIISTLVGRSIKPVAKSAIKALDHFVTKGTLTLHHVHERYTVCRNGSNGYQGWRSLMSHLFQWLKLHYVCPAAGKLIVSLYLAWRQQDDEATAMPSREAWYEWLVGFVCQQPLLLESIKNYIFLPLFKADGNEAMRLLRVIKGQETTSAAASFGVDTPTLLQLAALETGKKVGLVEEPDLDEGHKESWAVRVDERKLDSLLAHSSHQVRVLAFSLLISSPSTTRPYSSTALQLLRKHLATFFADSDAKFRVEVTSRARDMFKRVRGAISVLKRSIPRARAKARQAGSVDKRETQPIVYRANLVMLPEAQLNSCLEYHEEFLAWYLGFLCRQLGPTASYQRHIASLKALVFILRSESQGPQVEGDQTLFFDLFDDKWARVLFDLVMDPFDDVRQLSATAIQIMYQDARWRFFSPNKQAAKRDVTQALRELAHGAEKLAQRTSRAHHSDGASRAWQLLYRFLASEQERISLLSKLMTGLEDKVAMAQRDLGRAVLEAPLHGDLASINHVWQTALSLRLGETEVRAMQSLQETLVCCCQRVWQAVRPVLCDDSPEGHLPDELDELEGLDTKDVLSYSFRAVHESR</sequence>
<proteinExistence type="inferred from homology"/>
<dbReference type="InterPro" id="IPR051954">
    <property type="entry name" value="tRNA_methyltransferase_THADA"/>
</dbReference>
<dbReference type="PANTHER" id="PTHR14387:SF0">
    <property type="entry name" value="DUF2428 DOMAIN-CONTAINING PROTEIN"/>
    <property type="match status" value="1"/>
</dbReference>
<evidence type="ECO:0000313" key="4">
    <source>
        <dbReference type="EMBL" id="PHH82701.1"/>
    </source>
</evidence>
<comment type="similarity">
    <text evidence="1">Belongs to the THADA family.</text>
</comment>
<dbReference type="GO" id="GO:0005829">
    <property type="term" value="C:cytosol"/>
    <property type="evidence" value="ECO:0007669"/>
    <property type="project" value="TreeGrafter"/>
</dbReference>
<dbReference type="Pfam" id="PF10350">
    <property type="entry name" value="DUF2428"/>
    <property type="match status" value="1"/>
</dbReference>